<evidence type="ECO:0000313" key="2">
    <source>
        <dbReference type="Proteomes" id="UP000178374"/>
    </source>
</evidence>
<reference evidence="1 2" key="1">
    <citation type="journal article" date="2016" name="Nat. Commun.">
        <title>Thousands of microbial genomes shed light on interconnected biogeochemical processes in an aquifer system.</title>
        <authorList>
            <person name="Anantharaman K."/>
            <person name="Brown C.T."/>
            <person name="Hug L.A."/>
            <person name="Sharon I."/>
            <person name="Castelle C.J."/>
            <person name="Probst A.J."/>
            <person name="Thomas B.C."/>
            <person name="Singh A."/>
            <person name="Wilkins M.J."/>
            <person name="Karaoz U."/>
            <person name="Brodie E.L."/>
            <person name="Williams K.H."/>
            <person name="Hubbard S.S."/>
            <person name="Banfield J.F."/>
        </authorList>
    </citation>
    <scope>NUCLEOTIDE SEQUENCE [LARGE SCALE GENOMIC DNA]</scope>
</reference>
<dbReference type="PROSITE" id="PS00409">
    <property type="entry name" value="PROKAR_NTER_METHYL"/>
    <property type="match status" value="1"/>
</dbReference>
<dbReference type="EMBL" id="MFUA01000016">
    <property type="protein sequence ID" value="OGI76933.1"/>
    <property type="molecule type" value="Genomic_DNA"/>
</dbReference>
<evidence type="ECO:0000313" key="1">
    <source>
        <dbReference type="EMBL" id="OGI76933.1"/>
    </source>
</evidence>
<protein>
    <recommendedName>
        <fullName evidence="3">Type II secretion system protein GspG C-terminal domain-containing protein</fullName>
    </recommendedName>
</protein>
<dbReference type="AlphaFoldDB" id="A0A1F6W4V0"/>
<name>A0A1F6W4V0_9BACT</name>
<proteinExistence type="predicted"/>
<dbReference type="PANTHER" id="PTHR30093">
    <property type="entry name" value="GENERAL SECRETION PATHWAY PROTEIN G"/>
    <property type="match status" value="1"/>
</dbReference>
<organism evidence="1 2">
    <name type="scientific">Candidatus Nomurabacteria bacterium RIFCSPHIGHO2_02_FULL_37_13</name>
    <dbReference type="NCBI Taxonomy" id="1801750"/>
    <lineage>
        <taxon>Bacteria</taxon>
        <taxon>Candidatus Nomuraibacteriota</taxon>
    </lineage>
</organism>
<dbReference type="Gene3D" id="3.30.700.10">
    <property type="entry name" value="Glycoprotein, Type 4 Pilin"/>
    <property type="match status" value="1"/>
</dbReference>
<accession>A0A1F6W4V0</accession>
<dbReference type="Proteomes" id="UP000178374">
    <property type="component" value="Unassembled WGS sequence"/>
</dbReference>
<dbReference type="Pfam" id="PF07963">
    <property type="entry name" value="N_methyl"/>
    <property type="match status" value="1"/>
</dbReference>
<comment type="caution">
    <text evidence="1">The sequence shown here is derived from an EMBL/GenBank/DDBJ whole genome shotgun (WGS) entry which is preliminary data.</text>
</comment>
<dbReference type="InterPro" id="IPR045584">
    <property type="entry name" value="Pilin-like"/>
</dbReference>
<sequence>MKFWAKMKLKLRRQKGFSLIELLVVIAIMGILSSIILSAVSSARTKARDVKRKAEISGIGRLITASCYLPSAGSGEYDIANLITEFVSSNPQYASYISQIPKDPSAPSAGTESLYMYTVNINNKCAVYANLENKNEQVTLQSIFTPTPGGGTGVLEASTDGWNGSPKYFQVSN</sequence>
<dbReference type="NCBIfam" id="TIGR02532">
    <property type="entry name" value="IV_pilin_GFxxxE"/>
    <property type="match status" value="1"/>
</dbReference>
<dbReference type="InterPro" id="IPR012902">
    <property type="entry name" value="N_methyl_site"/>
</dbReference>
<dbReference type="SUPFAM" id="SSF54523">
    <property type="entry name" value="Pili subunits"/>
    <property type="match status" value="1"/>
</dbReference>
<dbReference type="STRING" id="1801750.A3B85_00135"/>
<evidence type="ECO:0008006" key="3">
    <source>
        <dbReference type="Google" id="ProtNLM"/>
    </source>
</evidence>
<gene>
    <name evidence="1" type="ORF">A3B85_00135</name>
</gene>